<evidence type="ECO:0000313" key="6">
    <source>
        <dbReference type="Proteomes" id="UP000530850"/>
    </source>
</evidence>
<feature type="domain" description="HTH marR-type" evidence="4">
    <location>
        <begin position="1"/>
        <end position="145"/>
    </location>
</feature>
<dbReference type="PROSITE" id="PS50995">
    <property type="entry name" value="HTH_MARR_2"/>
    <property type="match status" value="1"/>
</dbReference>
<accession>A0A7W5D1K6</accession>
<dbReference type="PANTHER" id="PTHR33164">
    <property type="entry name" value="TRANSCRIPTIONAL REGULATOR, MARR FAMILY"/>
    <property type="match status" value="1"/>
</dbReference>
<proteinExistence type="predicted"/>
<dbReference type="GO" id="GO:0006950">
    <property type="term" value="P:response to stress"/>
    <property type="evidence" value="ECO:0007669"/>
    <property type="project" value="TreeGrafter"/>
</dbReference>
<evidence type="ECO:0000313" key="5">
    <source>
        <dbReference type="EMBL" id="MBB3170796.1"/>
    </source>
</evidence>
<dbReference type="GO" id="GO:0003700">
    <property type="term" value="F:DNA-binding transcription factor activity"/>
    <property type="evidence" value="ECO:0007669"/>
    <property type="project" value="InterPro"/>
</dbReference>
<dbReference type="SMART" id="SM00347">
    <property type="entry name" value="HTH_MARR"/>
    <property type="match status" value="1"/>
</dbReference>
<organism evidence="5 6">
    <name type="scientific">Parvibacter caecicola</name>
    <dbReference type="NCBI Taxonomy" id="747645"/>
    <lineage>
        <taxon>Bacteria</taxon>
        <taxon>Bacillati</taxon>
        <taxon>Actinomycetota</taxon>
        <taxon>Coriobacteriia</taxon>
        <taxon>Coriobacteriales</taxon>
        <taxon>Coriobacteriaceae</taxon>
        <taxon>Parvibacter</taxon>
    </lineage>
</organism>
<dbReference type="PANTHER" id="PTHR33164:SF64">
    <property type="entry name" value="TRANSCRIPTIONAL REGULATOR SLYA"/>
    <property type="match status" value="1"/>
</dbReference>
<protein>
    <submittedName>
        <fullName evidence="5">DNA-binding MarR family transcriptional regulator</fullName>
    </submittedName>
</protein>
<gene>
    <name evidence="5" type="ORF">FHR31_000576</name>
</gene>
<dbReference type="EMBL" id="JACHYA010000001">
    <property type="protein sequence ID" value="MBB3170796.1"/>
    <property type="molecule type" value="Genomic_DNA"/>
</dbReference>
<dbReference type="InterPro" id="IPR036388">
    <property type="entry name" value="WH-like_DNA-bd_sf"/>
</dbReference>
<sequence length="148" mass="17283">MKFAECENHKDSTGLLFWQTYMLWHREVKQALQPYDLTHTQFVILAVVEELSEQGERITQKKISDFSMIDAMTVSSTVRLLEKKGLVRRSPHEADMRANSILNTEEGRNRLKQAMGDVEGVDRSFFFEHDEENARLRTMLSRLLCRSC</sequence>
<keyword evidence="2 5" id="KW-0238">DNA-binding</keyword>
<dbReference type="InterPro" id="IPR000835">
    <property type="entry name" value="HTH_MarR-typ"/>
</dbReference>
<dbReference type="InterPro" id="IPR039422">
    <property type="entry name" value="MarR/SlyA-like"/>
</dbReference>
<dbReference type="GO" id="GO:0003677">
    <property type="term" value="F:DNA binding"/>
    <property type="evidence" value="ECO:0007669"/>
    <property type="project" value="UniProtKB-KW"/>
</dbReference>
<keyword evidence="3" id="KW-0804">Transcription</keyword>
<dbReference type="Pfam" id="PF01047">
    <property type="entry name" value="MarR"/>
    <property type="match status" value="1"/>
</dbReference>
<dbReference type="AlphaFoldDB" id="A0A7W5D1K6"/>
<dbReference type="Proteomes" id="UP000530850">
    <property type="component" value="Unassembled WGS sequence"/>
</dbReference>
<evidence type="ECO:0000259" key="4">
    <source>
        <dbReference type="PROSITE" id="PS50995"/>
    </source>
</evidence>
<evidence type="ECO:0000256" key="2">
    <source>
        <dbReference type="ARBA" id="ARBA00023125"/>
    </source>
</evidence>
<dbReference type="Gene3D" id="1.10.10.10">
    <property type="entry name" value="Winged helix-like DNA-binding domain superfamily/Winged helix DNA-binding domain"/>
    <property type="match status" value="1"/>
</dbReference>
<name>A0A7W5D1K6_9ACTN</name>
<evidence type="ECO:0000256" key="1">
    <source>
        <dbReference type="ARBA" id="ARBA00023015"/>
    </source>
</evidence>
<dbReference type="SUPFAM" id="SSF46785">
    <property type="entry name" value="Winged helix' DNA-binding domain"/>
    <property type="match status" value="1"/>
</dbReference>
<keyword evidence="1" id="KW-0805">Transcription regulation</keyword>
<comment type="caution">
    <text evidence="5">The sequence shown here is derived from an EMBL/GenBank/DDBJ whole genome shotgun (WGS) entry which is preliminary data.</text>
</comment>
<dbReference type="InterPro" id="IPR036390">
    <property type="entry name" value="WH_DNA-bd_sf"/>
</dbReference>
<evidence type="ECO:0000256" key="3">
    <source>
        <dbReference type="ARBA" id="ARBA00023163"/>
    </source>
</evidence>
<dbReference type="GeneID" id="93357163"/>
<reference evidence="5 6" key="1">
    <citation type="submission" date="2020-08" db="EMBL/GenBank/DDBJ databases">
        <title>Sequencing the genomes of 1000 actinobacteria strains.</title>
        <authorList>
            <person name="Klenk H.-P."/>
        </authorList>
    </citation>
    <scope>NUCLEOTIDE SEQUENCE [LARGE SCALE GENOMIC DNA]</scope>
    <source>
        <strain evidence="5 6">DSM 22242</strain>
    </source>
</reference>
<dbReference type="RefSeq" id="WP_028027726.1">
    <property type="nucleotide sequence ID" value="NZ_JACHYA010000001.1"/>
</dbReference>